<dbReference type="PROSITE" id="PS50935">
    <property type="entry name" value="SSB"/>
    <property type="match status" value="1"/>
</dbReference>
<dbReference type="Proteomes" id="UP001365542">
    <property type="component" value="Unassembled WGS sequence"/>
</dbReference>
<reference evidence="3 4" key="1">
    <citation type="submission" date="2019-10" db="EMBL/GenBank/DDBJ databases">
        <authorList>
            <person name="Palmer J.M."/>
        </authorList>
    </citation>
    <scope>NUCLEOTIDE SEQUENCE [LARGE SCALE GENOMIC DNA]</scope>
    <source>
        <strain evidence="3 4">TWF694</strain>
    </source>
</reference>
<protein>
    <submittedName>
        <fullName evidence="3">SsDNA-binding protein, mitochondrial</fullName>
    </submittedName>
</protein>
<dbReference type="CDD" id="cd04496">
    <property type="entry name" value="SSB_OBF"/>
    <property type="match status" value="1"/>
</dbReference>
<dbReference type="InterPro" id="IPR000424">
    <property type="entry name" value="Primosome_PriB/ssb"/>
</dbReference>
<evidence type="ECO:0000256" key="1">
    <source>
        <dbReference type="ARBA" id="ARBA00023125"/>
    </source>
</evidence>
<dbReference type="Gene3D" id="2.40.50.140">
    <property type="entry name" value="Nucleic acid-binding proteins"/>
    <property type="match status" value="1"/>
</dbReference>
<dbReference type="InterPro" id="IPR012340">
    <property type="entry name" value="NA-bd_OB-fold"/>
</dbReference>
<dbReference type="SUPFAM" id="SSF50249">
    <property type="entry name" value="Nucleic acid-binding proteins"/>
    <property type="match status" value="1"/>
</dbReference>
<keyword evidence="4" id="KW-1185">Reference proteome</keyword>
<dbReference type="GO" id="GO:0042645">
    <property type="term" value="C:mitochondrial nucleoid"/>
    <property type="evidence" value="ECO:0007669"/>
    <property type="project" value="TreeGrafter"/>
</dbReference>
<evidence type="ECO:0000313" key="4">
    <source>
        <dbReference type="Proteomes" id="UP001365542"/>
    </source>
</evidence>
<organism evidence="3 4">
    <name type="scientific">Orbilia ellipsospora</name>
    <dbReference type="NCBI Taxonomy" id="2528407"/>
    <lineage>
        <taxon>Eukaryota</taxon>
        <taxon>Fungi</taxon>
        <taxon>Dikarya</taxon>
        <taxon>Ascomycota</taxon>
        <taxon>Pezizomycotina</taxon>
        <taxon>Orbiliomycetes</taxon>
        <taxon>Orbiliales</taxon>
        <taxon>Orbiliaceae</taxon>
        <taxon>Orbilia</taxon>
    </lineage>
</organism>
<evidence type="ECO:0000256" key="2">
    <source>
        <dbReference type="PROSITE-ProRule" id="PRU00252"/>
    </source>
</evidence>
<name>A0AAV9XL39_9PEZI</name>
<dbReference type="PANTHER" id="PTHR10302:SF0">
    <property type="entry name" value="SINGLE-STRANDED DNA-BINDING PROTEIN, MITOCHONDRIAL"/>
    <property type="match status" value="1"/>
</dbReference>
<dbReference type="EMBL" id="JAVHJO010000002">
    <property type="protein sequence ID" value="KAK6542505.1"/>
    <property type="molecule type" value="Genomic_DNA"/>
</dbReference>
<sequence length="139" mass="14960">MSVLRTLARRGLPRHPAGARLFSSTTPRADMSRIQIIGRIGTEPEISQTSSGSSMIRYAVATTVGHGDNASTQWHKIVAFGEPFPDRIAKGARVYLEGDLKLSVYDGEDGKKHTGVTIRQRSLSILNKPPSAAGESESA</sequence>
<comment type="caution">
    <text evidence="3">The sequence shown here is derived from an EMBL/GenBank/DDBJ whole genome shotgun (WGS) entry which is preliminary data.</text>
</comment>
<dbReference type="AlphaFoldDB" id="A0AAV9XL39"/>
<keyword evidence="1 2" id="KW-0238">DNA-binding</keyword>
<dbReference type="GO" id="GO:0006264">
    <property type="term" value="P:mitochondrial DNA replication"/>
    <property type="evidence" value="ECO:0007669"/>
    <property type="project" value="TreeGrafter"/>
</dbReference>
<dbReference type="PANTHER" id="PTHR10302">
    <property type="entry name" value="SINGLE-STRANDED DNA-BINDING PROTEIN"/>
    <property type="match status" value="1"/>
</dbReference>
<accession>A0AAV9XL39</accession>
<proteinExistence type="predicted"/>
<dbReference type="GO" id="GO:0003697">
    <property type="term" value="F:single-stranded DNA binding"/>
    <property type="evidence" value="ECO:0007669"/>
    <property type="project" value="InterPro"/>
</dbReference>
<gene>
    <name evidence="3" type="primary">RIM1</name>
    <name evidence="3" type="ORF">TWF694_006457</name>
</gene>
<dbReference type="InterPro" id="IPR011344">
    <property type="entry name" value="ssDNA-bd"/>
</dbReference>
<dbReference type="Pfam" id="PF00436">
    <property type="entry name" value="SSB"/>
    <property type="match status" value="1"/>
</dbReference>
<dbReference type="NCBIfam" id="TIGR00621">
    <property type="entry name" value="ssb"/>
    <property type="match status" value="1"/>
</dbReference>
<evidence type="ECO:0000313" key="3">
    <source>
        <dbReference type="EMBL" id="KAK6542505.1"/>
    </source>
</evidence>